<dbReference type="PANTHER" id="PTHR47506">
    <property type="entry name" value="TRANSCRIPTIONAL REGULATORY PROTEIN"/>
    <property type="match status" value="1"/>
</dbReference>
<accession>A0A919R6Q2</accession>
<keyword evidence="2 4" id="KW-0238">DNA-binding</keyword>
<name>A0A919R6Q2_9ACTN</name>
<dbReference type="InterPro" id="IPR036271">
    <property type="entry name" value="Tet_transcr_reg_TetR-rel_C_sf"/>
</dbReference>
<evidence type="ECO:0000313" key="7">
    <source>
        <dbReference type="Proteomes" id="UP000655287"/>
    </source>
</evidence>
<keyword evidence="7" id="KW-1185">Reference proteome</keyword>
<organism evidence="6 7">
    <name type="scientific">Sphaerisporangium rufum</name>
    <dbReference type="NCBI Taxonomy" id="1381558"/>
    <lineage>
        <taxon>Bacteria</taxon>
        <taxon>Bacillati</taxon>
        <taxon>Actinomycetota</taxon>
        <taxon>Actinomycetes</taxon>
        <taxon>Streptosporangiales</taxon>
        <taxon>Streptosporangiaceae</taxon>
        <taxon>Sphaerisporangium</taxon>
    </lineage>
</organism>
<dbReference type="InterPro" id="IPR011075">
    <property type="entry name" value="TetR_C"/>
</dbReference>
<dbReference type="PANTHER" id="PTHR47506:SF6">
    <property type="entry name" value="HTH-TYPE TRANSCRIPTIONAL REPRESSOR NEMR"/>
    <property type="match status" value="1"/>
</dbReference>
<dbReference type="PROSITE" id="PS50977">
    <property type="entry name" value="HTH_TETR_2"/>
    <property type="match status" value="1"/>
</dbReference>
<evidence type="ECO:0000256" key="1">
    <source>
        <dbReference type="ARBA" id="ARBA00023015"/>
    </source>
</evidence>
<protein>
    <submittedName>
        <fullName evidence="6">TetR family transcriptional regulator</fullName>
    </submittedName>
</protein>
<dbReference type="SUPFAM" id="SSF48498">
    <property type="entry name" value="Tetracyclin repressor-like, C-terminal domain"/>
    <property type="match status" value="1"/>
</dbReference>
<gene>
    <name evidence="6" type="ORF">Sru01_51350</name>
</gene>
<proteinExistence type="predicted"/>
<feature type="domain" description="HTH tetR-type" evidence="5">
    <location>
        <begin position="1"/>
        <end position="47"/>
    </location>
</feature>
<reference evidence="6" key="1">
    <citation type="submission" date="2021-01" db="EMBL/GenBank/DDBJ databases">
        <title>Whole genome shotgun sequence of Sphaerisporangium rufum NBRC 109079.</title>
        <authorList>
            <person name="Komaki H."/>
            <person name="Tamura T."/>
        </authorList>
    </citation>
    <scope>NUCLEOTIDE SEQUENCE</scope>
    <source>
        <strain evidence="6">NBRC 109079</strain>
    </source>
</reference>
<keyword evidence="3" id="KW-0804">Transcription</keyword>
<dbReference type="Proteomes" id="UP000655287">
    <property type="component" value="Unassembled WGS sequence"/>
</dbReference>
<dbReference type="InterPro" id="IPR009057">
    <property type="entry name" value="Homeodomain-like_sf"/>
</dbReference>
<evidence type="ECO:0000256" key="2">
    <source>
        <dbReference type="ARBA" id="ARBA00023125"/>
    </source>
</evidence>
<dbReference type="AlphaFoldDB" id="A0A919R6Q2"/>
<comment type="caution">
    <text evidence="6">The sequence shown here is derived from an EMBL/GenBank/DDBJ whole genome shotgun (WGS) entry which is preliminary data.</text>
</comment>
<dbReference type="EMBL" id="BOOU01000068">
    <property type="protein sequence ID" value="GII80153.1"/>
    <property type="molecule type" value="Genomic_DNA"/>
</dbReference>
<dbReference type="InterPro" id="IPR001647">
    <property type="entry name" value="HTH_TetR"/>
</dbReference>
<sequence>MRRKGFTAAGVRDITAAAGVPQGSFTNHFTSKEAFGLEILDRYFADVRDLIAATLRAPDLPPLRRLAAYFDAVTARLAERGWHHGCLVGNMSLESAEHSEAIRARLAAIFAEWREPFAECLAQARERGELADGAAPDDLADFLLSSWQGAILRMKVERDPAPLERFTRVVFTGVLRPPPR</sequence>
<evidence type="ECO:0000256" key="4">
    <source>
        <dbReference type="PROSITE-ProRule" id="PRU00335"/>
    </source>
</evidence>
<dbReference type="Pfam" id="PF16925">
    <property type="entry name" value="TetR_C_13"/>
    <property type="match status" value="1"/>
</dbReference>
<keyword evidence="1" id="KW-0805">Transcription regulation</keyword>
<dbReference type="Pfam" id="PF00440">
    <property type="entry name" value="TetR_N"/>
    <property type="match status" value="1"/>
</dbReference>
<evidence type="ECO:0000256" key="3">
    <source>
        <dbReference type="ARBA" id="ARBA00023163"/>
    </source>
</evidence>
<dbReference type="SUPFAM" id="SSF46689">
    <property type="entry name" value="Homeodomain-like"/>
    <property type="match status" value="1"/>
</dbReference>
<feature type="DNA-binding region" description="H-T-H motif" evidence="4">
    <location>
        <begin position="10"/>
        <end position="29"/>
    </location>
</feature>
<dbReference type="Gene3D" id="1.10.357.10">
    <property type="entry name" value="Tetracycline Repressor, domain 2"/>
    <property type="match status" value="1"/>
</dbReference>
<evidence type="ECO:0000313" key="6">
    <source>
        <dbReference type="EMBL" id="GII80153.1"/>
    </source>
</evidence>
<dbReference type="GO" id="GO:0003677">
    <property type="term" value="F:DNA binding"/>
    <property type="evidence" value="ECO:0007669"/>
    <property type="project" value="UniProtKB-UniRule"/>
</dbReference>
<evidence type="ECO:0000259" key="5">
    <source>
        <dbReference type="PROSITE" id="PS50977"/>
    </source>
</evidence>